<keyword evidence="2" id="KW-1185">Reference proteome</keyword>
<accession>A0A4S4BJI6</accession>
<evidence type="ECO:0008006" key="3">
    <source>
        <dbReference type="Google" id="ProtNLM"/>
    </source>
</evidence>
<dbReference type="Proteomes" id="UP000310636">
    <property type="component" value="Unassembled WGS sequence"/>
</dbReference>
<protein>
    <recommendedName>
        <fullName evidence="3">N-acetyltransferase domain-containing protein</fullName>
    </recommendedName>
</protein>
<evidence type="ECO:0000313" key="2">
    <source>
        <dbReference type="Proteomes" id="UP000310636"/>
    </source>
</evidence>
<name>A0A4S4BJI6_9BACL</name>
<comment type="caution">
    <text evidence="1">The sequence shown here is derived from an EMBL/GenBank/DDBJ whole genome shotgun (WGS) entry which is preliminary data.</text>
</comment>
<reference evidence="1 2" key="1">
    <citation type="submission" date="2019-04" db="EMBL/GenBank/DDBJ databases">
        <title>Cohnella sp. nov. isolated from preserved vegetables.</title>
        <authorList>
            <person name="Lin S.-Y."/>
            <person name="Hung M.-H."/>
            <person name="Young C.-C."/>
        </authorList>
    </citation>
    <scope>NUCLEOTIDE SEQUENCE [LARGE SCALE GENOMIC DNA]</scope>
    <source>
        <strain evidence="1 2">CC-MHH1044</strain>
    </source>
</reference>
<dbReference type="OrthoDB" id="2608789at2"/>
<dbReference type="RefSeq" id="WP_136372339.1">
    <property type="nucleotide sequence ID" value="NZ_SSOB01000037.1"/>
</dbReference>
<dbReference type="AlphaFoldDB" id="A0A4S4BJI6"/>
<proteinExistence type="predicted"/>
<gene>
    <name evidence="1" type="ORF">E6C55_23890</name>
</gene>
<evidence type="ECO:0000313" key="1">
    <source>
        <dbReference type="EMBL" id="THF74826.1"/>
    </source>
</evidence>
<sequence length="167" mass="18788">MLNWRVADTQPLQEEGVRFLCRHADKLGVPYNWSTIVHSLYAAMRDDGLLLAMDGAGNVRGAIACALGTGEDNYADRGRMEVHLLYLDENVRSGREPVGAIAALVERELEWPRLLEAIGFYAAPEERLRNLFGKIADLDHTREHRCGPLDFYWTTTARLRAFVGCAK</sequence>
<dbReference type="EMBL" id="SSOB01000037">
    <property type="protein sequence ID" value="THF74826.1"/>
    <property type="molecule type" value="Genomic_DNA"/>
</dbReference>
<organism evidence="1 2">
    <name type="scientific">Cohnella fermenti</name>
    <dbReference type="NCBI Taxonomy" id="2565925"/>
    <lineage>
        <taxon>Bacteria</taxon>
        <taxon>Bacillati</taxon>
        <taxon>Bacillota</taxon>
        <taxon>Bacilli</taxon>
        <taxon>Bacillales</taxon>
        <taxon>Paenibacillaceae</taxon>
        <taxon>Cohnella</taxon>
    </lineage>
</organism>